<keyword evidence="7" id="KW-0399">Innate immunity</keyword>
<dbReference type="KEGG" id="rro:104674592"/>
<evidence type="ECO:0000256" key="10">
    <source>
        <dbReference type="ARBA" id="ARBA00022843"/>
    </source>
</evidence>
<feature type="domain" description="Caspase recruitment" evidence="24">
    <location>
        <begin position="6"/>
        <end position="89"/>
    </location>
</feature>
<keyword evidence="14" id="KW-0496">Mitochondrion</keyword>
<evidence type="ECO:0000313" key="26">
    <source>
        <dbReference type="Proteomes" id="UP000233200"/>
    </source>
</evidence>
<keyword evidence="9" id="KW-1000">Mitochondrion outer membrane</keyword>
<dbReference type="Ensembl" id="ENSRROT00000037408.1">
    <property type="protein sequence ID" value="ENSRROP00000013285.1"/>
    <property type="gene ID" value="ENSRROG00000030901.1"/>
</dbReference>
<dbReference type="GO" id="GO:0005741">
    <property type="term" value="C:mitochondrial outer membrane"/>
    <property type="evidence" value="ECO:0007669"/>
    <property type="project" value="UniProtKB-SubCell"/>
</dbReference>
<dbReference type="InterPro" id="IPR011029">
    <property type="entry name" value="DEATH-like_dom_sf"/>
</dbReference>
<dbReference type="GO" id="GO:0045087">
    <property type="term" value="P:innate immune response"/>
    <property type="evidence" value="ECO:0007669"/>
    <property type="project" value="UniProtKB-KW"/>
</dbReference>
<keyword evidence="12 23" id="KW-1133">Transmembrane helix</keyword>
<keyword evidence="8 23" id="KW-0812">Transmembrane</keyword>
<evidence type="ECO:0000256" key="12">
    <source>
        <dbReference type="ARBA" id="ARBA00022989"/>
    </source>
</evidence>
<evidence type="ECO:0000256" key="4">
    <source>
        <dbReference type="ARBA" id="ARBA00022499"/>
    </source>
</evidence>
<dbReference type="AlphaFoldDB" id="A0A2K6P9T3"/>
<dbReference type="GeneTree" id="ENSGT01140000283550"/>
<evidence type="ECO:0000256" key="1">
    <source>
        <dbReference type="ARBA" id="ARBA00004275"/>
    </source>
</evidence>
<dbReference type="GO" id="GO:0005777">
    <property type="term" value="C:peroxisome"/>
    <property type="evidence" value="ECO:0007669"/>
    <property type="project" value="UniProtKB-SubCell"/>
</dbReference>
<evidence type="ECO:0000256" key="3">
    <source>
        <dbReference type="ARBA" id="ARBA00022481"/>
    </source>
</evidence>
<reference evidence="25" key="1">
    <citation type="submission" date="2025-08" db="UniProtKB">
        <authorList>
            <consortium name="Ensembl"/>
        </authorList>
    </citation>
    <scope>IDENTIFICATION</scope>
</reference>
<feature type="compositionally biased region" description="Low complexity" evidence="22">
    <location>
        <begin position="242"/>
        <end position="271"/>
    </location>
</feature>
<evidence type="ECO:0000256" key="14">
    <source>
        <dbReference type="ARBA" id="ARBA00023128"/>
    </source>
</evidence>
<reference evidence="25" key="2">
    <citation type="submission" date="2025-09" db="UniProtKB">
        <authorList>
            <consortium name="Ensembl"/>
        </authorList>
    </citation>
    <scope>IDENTIFICATION</scope>
</reference>
<dbReference type="Pfam" id="PF16739">
    <property type="entry name" value="CARD_2"/>
    <property type="match status" value="1"/>
</dbReference>
<evidence type="ECO:0000259" key="24">
    <source>
        <dbReference type="Pfam" id="PF16739"/>
    </source>
</evidence>
<evidence type="ECO:0000256" key="11">
    <source>
        <dbReference type="ARBA" id="ARBA00022859"/>
    </source>
</evidence>
<keyword evidence="4" id="KW-1017">Isopeptide bond</keyword>
<feature type="compositionally biased region" description="Polar residues" evidence="22">
    <location>
        <begin position="365"/>
        <end position="380"/>
    </location>
</feature>
<dbReference type="CDD" id="cd08811">
    <property type="entry name" value="CARD_IPS1"/>
    <property type="match status" value="1"/>
</dbReference>
<keyword evidence="18" id="KW-0449">Lipoprotein</keyword>
<evidence type="ECO:0000256" key="22">
    <source>
        <dbReference type="SAM" id="MobiDB-lite"/>
    </source>
</evidence>
<feature type="compositionally biased region" description="Polar residues" evidence="22">
    <location>
        <begin position="189"/>
        <end position="216"/>
    </location>
</feature>
<dbReference type="InterPro" id="IPR052787">
    <property type="entry name" value="MAVS"/>
</dbReference>
<organism evidence="25 26">
    <name type="scientific">Rhinopithecus roxellana</name>
    <name type="common">Golden snub-nosed monkey</name>
    <name type="synonym">Pygathrix roxellana</name>
    <dbReference type="NCBI Taxonomy" id="61622"/>
    <lineage>
        <taxon>Eukaryota</taxon>
        <taxon>Metazoa</taxon>
        <taxon>Chordata</taxon>
        <taxon>Craniata</taxon>
        <taxon>Vertebrata</taxon>
        <taxon>Euteleostomi</taxon>
        <taxon>Mammalia</taxon>
        <taxon>Eutheria</taxon>
        <taxon>Euarchontoglires</taxon>
        <taxon>Primates</taxon>
        <taxon>Haplorrhini</taxon>
        <taxon>Catarrhini</taxon>
        <taxon>Cercopithecidae</taxon>
        <taxon>Colobinae</taxon>
        <taxon>Rhinopithecus</taxon>
    </lineage>
</organism>
<evidence type="ECO:0000256" key="17">
    <source>
        <dbReference type="ARBA" id="ARBA00023140"/>
    </source>
</evidence>
<feature type="compositionally biased region" description="Pro residues" evidence="22">
    <location>
        <begin position="106"/>
        <end position="122"/>
    </location>
</feature>
<evidence type="ECO:0000256" key="15">
    <source>
        <dbReference type="ARBA" id="ARBA00023136"/>
    </source>
</evidence>
<dbReference type="STRING" id="61622.ENSRROP00000013285"/>
<feature type="region of interest" description="Disordered" evidence="22">
    <location>
        <begin position="365"/>
        <end position="420"/>
    </location>
</feature>
<keyword evidence="6" id="KW-0945">Host-virus interaction</keyword>
<keyword evidence="15 23" id="KW-0472">Membrane</keyword>
<dbReference type="GO" id="GO:0070585">
    <property type="term" value="P:protein localization to mitochondrion"/>
    <property type="evidence" value="ECO:0007669"/>
    <property type="project" value="UniProtKB-ARBA"/>
</dbReference>
<keyword evidence="13" id="KW-0051">Antiviral defense</keyword>
<dbReference type="GO" id="GO:0002753">
    <property type="term" value="P:cytoplasmic pattern recognition receptor signaling pathway"/>
    <property type="evidence" value="ECO:0007669"/>
    <property type="project" value="UniProtKB-ARBA"/>
</dbReference>
<feature type="compositionally biased region" description="Polar residues" evidence="22">
    <location>
        <begin position="145"/>
        <end position="165"/>
    </location>
</feature>
<dbReference type="GO" id="GO:0032728">
    <property type="term" value="P:positive regulation of interferon-beta production"/>
    <property type="evidence" value="ECO:0007669"/>
    <property type="project" value="UniProtKB-ARBA"/>
</dbReference>
<evidence type="ECO:0000313" key="25">
    <source>
        <dbReference type="Ensembl" id="ENSRROP00000013285.1"/>
    </source>
</evidence>
<evidence type="ECO:0000256" key="18">
    <source>
        <dbReference type="ARBA" id="ARBA00023288"/>
    </source>
</evidence>
<dbReference type="GO" id="GO:1900227">
    <property type="term" value="P:positive regulation of NLRP3 inflammasome complex assembly"/>
    <property type="evidence" value="ECO:0007669"/>
    <property type="project" value="UniProtKB-ARBA"/>
</dbReference>
<evidence type="ECO:0000256" key="16">
    <source>
        <dbReference type="ARBA" id="ARBA00023139"/>
    </source>
</evidence>
<dbReference type="GO" id="GO:0035591">
    <property type="term" value="F:signaling adaptor activity"/>
    <property type="evidence" value="ECO:0007669"/>
    <property type="project" value="UniProtKB-ARBA"/>
</dbReference>
<evidence type="ECO:0000256" key="20">
    <source>
        <dbReference type="ARBA" id="ARBA00082620"/>
    </source>
</evidence>
<dbReference type="InterPro" id="IPR042144">
    <property type="entry name" value="CARD_IPS1"/>
</dbReference>
<keyword evidence="3" id="KW-0488">Methylation</keyword>
<evidence type="ECO:0000256" key="6">
    <source>
        <dbReference type="ARBA" id="ARBA00022581"/>
    </source>
</evidence>
<dbReference type="GO" id="GO:0002230">
    <property type="term" value="P:positive regulation of defense response to virus by host"/>
    <property type="evidence" value="ECO:0007669"/>
    <property type="project" value="UniProtKB-ARBA"/>
</dbReference>
<evidence type="ECO:0000256" key="23">
    <source>
        <dbReference type="SAM" id="Phobius"/>
    </source>
</evidence>
<name>A0A2K6P9T3_RHIRO</name>
<evidence type="ECO:0000256" key="9">
    <source>
        <dbReference type="ARBA" id="ARBA00022787"/>
    </source>
</evidence>
<keyword evidence="16" id="KW-0564">Palmitate</keyword>
<evidence type="ECO:0000256" key="8">
    <source>
        <dbReference type="ARBA" id="ARBA00022692"/>
    </source>
</evidence>
<feature type="region of interest" description="Disordered" evidence="22">
    <location>
        <begin position="482"/>
        <end position="502"/>
    </location>
</feature>
<keyword evidence="10" id="KW-0832">Ubl conjugation</keyword>
<sequence length="545" mass="57355">MPFAEDKTYKYICRNFSNFCNVDVVEILPYLPCLTARDQDRLRATCTLSGNRDTLWHLFSTLQRRPGWVESFISALRDCELADLADEVACVYQSYQPRTSDRPLDPLEPPSLPAERPGPPTPAAAHSIPYNGYREKEPSYPMPVQETQAPESPGESSEQAPQTLNPRVIPRSPDGGPLEPSSDLAALSPLTSSGHQEQDTELGSTHTADATSSLTPSRGPVSPSVSFQPLARSTPRASRLPGPAGSVVSTGTSSSSSSSPGLASAGAAEGEQGAESDEAEPIICSSGAEAPANSLPSKVPTTLMPVNTVAPKVPANPASASTVPSKLPTSSKPPGTVPSVFTNPAPSKLPINSTRAGMVLSKVPTSMVRTKVSDSTVPTDRSSRTEETPAAPTPAGATGGRSAWPPALRTGDSSSENGSFELELSKPGMLVSQADSQFSGCSEDLAISASTSLGMGPCHGPEENEYKSEGTFGIHVAENPSIQLKGNPGPPADPQGGPRPHIDQKFQEWEVPCHRPSPGALWLQAALAGVLVVTFLVAMYRRRLH</sequence>
<evidence type="ECO:0000256" key="7">
    <source>
        <dbReference type="ARBA" id="ARBA00022588"/>
    </source>
</evidence>
<keyword evidence="17" id="KW-0576">Peroxisome</keyword>
<feature type="compositionally biased region" description="Polar residues" evidence="22">
    <location>
        <begin position="318"/>
        <end position="349"/>
    </location>
</feature>
<comment type="subcellular location">
    <subcellularLocation>
        <location evidence="2">Mitochondrion outer membrane</location>
        <topology evidence="2">Single-pass membrane protein</topology>
    </subcellularLocation>
    <subcellularLocation>
        <location evidence="1">Peroxisome</location>
    </subcellularLocation>
</comment>
<dbReference type="PANTHER" id="PTHR21446">
    <property type="entry name" value="DUF3504 DOMAIN-CONTAINING PROTEIN"/>
    <property type="match status" value="1"/>
</dbReference>
<evidence type="ECO:0000256" key="2">
    <source>
        <dbReference type="ARBA" id="ARBA00004572"/>
    </source>
</evidence>
<dbReference type="OrthoDB" id="9909785at2759"/>
<dbReference type="GO" id="GO:0032727">
    <property type="term" value="P:positive regulation of interferon-alpha production"/>
    <property type="evidence" value="ECO:0007669"/>
    <property type="project" value="UniProtKB-ARBA"/>
</dbReference>
<dbReference type="Gene3D" id="1.10.533.10">
    <property type="entry name" value="Death Domain, Fas"/>
    <property type="match status" value="1"/>
</dbReference>
<evidence type="ECO:0000256" key="13">
    <source>
        <dbReference type="ARBA" id="ARBA00023118"/>
    </source>
</evidence>
<feature type="region of interest" description="Disordered" evidence="22">
    <location>
        <begin position="99"/>
        <end position="349"/>
    </location>
</feature>
<protein>
    <recommendedName>
        <fullName evidence="19">Mitochondrial antiviral-signaling protein</fullName>
    </recommendedName>
    <alternativeName>
        <fullName evidence="20">Interferon beta promoter stimulator protein 1</fullName>
    </alternativeName>
    <alternativeName>
        <fullName evidence="21">Virus-induced-signaling adapter</fullName>
    </alternativeName>
</protein>
<dbReference type="GO" id="GO:1900063">
    <property type="term" value="P:regulation of peroxisome organization"/>
    <property type="evidence" value="ECO:0007669"/>
    <property type="project" value="UniProtKB-ARBA"/>
</dbReference>
<dbReference type="InterPro" id="IPR031964">
    <property type="entry name" value="CARD_dom"/>
</dbReference>
<dbReference type="GO" id="GO:0051607">
    <property type="term" value="P:defense response to virus"/>
    <property type="evidence" value="ECO:0007669"/>
    <property type="project" value="UniProtKB-KW"/>
</dbReference>
<feature type="transmembrane region" description="Helical" evidence="23">
    <location>
        <begin position="521"/>
        <end position="540"/>
    </location>
</feature>
<dbReference type="Proteomes" id="UP000233200">
    <property type="component" value="Unplaced"/>
</dbReference>
<dbReference type="OMA" id="PHIDQKF"/>
<keyword evidence="11" id="KW-0391">Immunity</keyword>
<dbReference type="CTD" id="57506"/>
<evidence type="ECO:0000256" key="5">
    <source>
        <dbReference type="ARBA" id="ARBA00022553"/>
    </source>
</evidence>
<proteinExistence type="predicted"/>
<dbReference type="PANTHER" id="PTHR21446:SF6">
    <property type="entry name" value="MITOCHONDRIAL ANTIVIRAL-SIGNALING PROTEIN"/>
    <property type="match status" value="1"/>
</dbReference>
<dbReference type="GO" id="GO:0045071">
    <property type="term" value="P:negative regulation of viral genome replication"/>
    <property type="evidence" value="ECO:0007669"/>
    <property type="project" value="UniProtKB-ARBA"/>
</dbReference>
<dbReference type="FunFam" id="1.10.533.10:FF:000063">
    <property type="entry name" value="Mitochondrial antiviral-signaling protein"/>
    <property type="match status" value="1"/>
</dbReference>
<dbReference type="GeneID" id="104674592"/>
<keyword evidence="5" id="KW-0597">Phosphoprotein</keyword>
<evidence type="ECO:0000256" key="21">
    <source>
        <dbReference type="ARBA" id="ARBA00083233"/>
    </source>
</evidence>
<evidence type="ECO:0000256" key="19">
    <source>
        <dbReference type="ARBA" id="ARBA00071084"/>
    </source>
</evidence>
<keyword evidence="26" id="KW-1185">Reference proteome</keyword>
<accession>A0A2K6P9T3</accession>
<dbReference type="GO" id="GO:0032755">
    <property type="term" value="P:positive regulation of interleukin-6 production"/>
    <property type="evidence" value="ECO:0007669"/>
    <property type="project" value="UniProtKB-ARBA"/>
</dbReference>